<dbReference type="PANTHER" id="PTHR33841">
    <property type="entry name" value="DNA METHYLTRANSFERASE YEEA-RELATED"/>
    <property type="match status" value="1"/>
</dbReference>
<dbReference type="GO" id="GO:0009307">
    <property type="term" value="P:DNA restriction-modification system"/>
    <property type="evidence" value="ECO:0007669"/>
    <property type="project" value="UniProtKB-KW"/>
</dbReference>
<keyword evidence="5" id="KW-0680">Restriction system</keyword>
<dbReference type="GO" id="GO:0009007">
    <property type="term" value="F:site-specific DNA-methyltransferase (adenine-specific) activity"/>
    <property type="evidence" value="ECO:0007669"/>
    <property type="project" value="UniProtKB-EC"/>
</dbReference>
<dbReference type="AlphaFoldDB" id="A0A8J6TPT6"/>
<evidence type="ECO:0000313" key="11">
    <source>
        <dbReference type="Proteomes" id="UP000605201"/>
    </source>
</evidence>
<evidence type="ECO:0000259" key="9">
    <source>
        <dbReference type="Pfam" id="PF12950"/>
    </source>
</evidence>
<gene>
    <name evidence="10" type="ORF">H8D96_05230</name>
</gene>
<dbReference type="EMBL" id="JACNIG010000129">
    <property type="protein sequence ID" value="MBC8431303.1"/>
    <property type="molecule type" value="Genomic_DNA"/>
</dbReference>
<dbReference type="PROSITE" id="PS00092">
    <property type="entry name" value="N6_MTASE"/>
    <property type="match status" value="1"/>
</dbReference>
<reference evidence="10 11" key="1">
    <citation type="submission" date="2020-08" db="EMBL/GenBank/DDBJ databases">
        <title>Bridging the membrane lipid divide: bacteria of the FCB group superphylum have the potential to synthesize archaeal ether lipids.</title>
        <authorList>
            <person name="Villanueva L."/>
            <person name="Von Meijenfeldt F.A.B."/>
            <person name="Westbye A.B."/>
            <person name="Yadav S."/>
            <person name="Hopmans E.C."/>
            <person name="Dutilh B.E."/>
            <person name="Sinninghe Damste J.S."/>
        </authorList>
    </citation>
    <scope>NUCLEOTIDE SEQUENCE [LARGE SCALE GENOMIC DNA]</scope>
    <source>
        <strain evidence="10">NIOZ-UU17</strain>
    </source>
</reference>
<dbReference type="PANTHER" id="PTHR33841:SF1">
    <property type="entry name" value="DNA METHYLTRANSFERASE A"/>
    <property type="match status" value="1"/>
</dbReference>
<evidence type="ECO:0000256" key="2">
    <source>
        <dbReference type="ARBA" id="ARBA00022603"/>
    </source>
</evidence>
<evidence type="ECO:0000256" key="4">
    <source>
        <dbReference type="ARBA" id="ARBA00022691"/>
    </source>
</evidence>
<dbReference type="Proteomes" id="UP000605201">
    <property type="component" value="Unassembled WGS sequence"/>
</dbReference>
<proteinExistence type="predicted"/>
<sequence length="555" mass="64008">MPADILGQVYEEFLGKIIRLTPKHQAKIEEKPEVRKAGGVYYTPTYIVDYIVKNTVGKLVEGKKPGPRGGVGKLRILDSACGSGSFLIGAYQLLLGWHRDQYVKDGAEKWAKGKTPRVYQSQKGEWRLTTDERKRILLNNIYGVDIDHQAVEVTKLSLLLKVLEGEDEQSIGKQMALFQERVLPDLSNNIKCGNSLIGPDFYENRQMSLLDEEEMYRVNSFDWDAEFPEIMKKGGFDAVIGNPPYISVESINKGVTEYYLKSYQTAYGRVNSFSLFIEKSVSLLKHSGFCGLITSNRILTNTQLSSLRKLLLKETFIENILTFQKSVFKAAVDTTVLTFQKGKIPDKQSSIKILYNIIKLENNEYQLNRVKHLTYMNNYGHIFNVKQKEEFTKIIKIIEKKSIYLENICEVKDGIILGSIKDLFLSDSAIDNRYEKWLEGNEVSRYHIQWTGHYICYDDSLIKEELKRKREKARKNALDDKDFKKLSRSGIWLRKPEIFKKEKILTRQNAKKLIGVYDDENYFVKNSLHCIILINKYPFVSEFMSQNLVSITLHG</sequence>
<evidence type="ECO:0000256" key="5">
    <source>
        <dbReference type="ARBA" id="ARBA00022747"/>
    </source>
</evidence>
<keyword evidence="6" id="KW-0238">DNA-binding</keyword>
<dbReference type="Gene3D" id="3.40.50.150">
    <property type="entry name" value="Vaccinia Virus protein VP39"/>
    <property type="match status" value="1"/>
</dbReference>
<feature type="domain" description="TaqI-like C-terminal specificity" evidence="9">
    <location>
        <begin position="436"/>
        <end position="537"/>
    </location>
</feature>
<dbReference type="InterPro" id="IPR050953">
    <property type="entry name" value="N4_N6_ade-DNA_methylase"/>
</dbReference>
<dbReference type="InterPro" id="IPR029063">
    <property type="entry name" value="SAM-dependent_MTases_sf"/>
</dbReference>
<protein>
    <recommendedName>
        <fullName evidence="1">site-specific DNA-methyltransferase (adenine-specific)</fullName>
        <ecNumber evidence="1">2.1.1.72</ecNumber>
    </recommendedName>
</protein>
<evidence type="ECO:0000313" key="10">
    <source>
        <dbReference type="EMBL" id="MBC8431303.1"/>
    </source>
</evidence>
<dbReference type="InterPro" id="IPR002052">
    <property type="entry name" value="DNA_methylase_N6_adenine_CS"/>
</dbReference>
<accession>A0A8J6TPT6</accession>
<name>A0A8J6TPT6_9BACT</name>
<keyword evidence="2 10" id="KW-0489">Methyltransferase</keyword>
<comment type="caution">
    <text evidence="10">The sequence shown here is derived from an EMBL/GenBank/DDBJ whole genome shotgun (WGS) entry which is preliminary data.</text>
</comment>
<organism evidence="10 11">
    <name type="scientific">Candidatus Desulfatibia vada</name>
    <dbReference type="NCBI Taxonomy" id="2841696"/>
    <lineage>
        <taxon>Bacteria</taxon>
        <taxon>Pseudomonadati</taxon>
        <taxon>Thermodesulfobacteriota</taxon>
        <taxon>Desulfobacteria</taxon>
        <taxon>Desulfobacterales</taxon>
        <taxon>Desulfobacterales incertae sedis</taxon>
        <taxon>Candidatus Desulfatibia</taxon>
    </lineage>
</organism>
<evidence type="ECO:0000256" key="6">
    <source>
        <dbReference type="ARBA" id="ARBA00023125"/>
    </source>
</evidence>
<keyword evidence="3" id="KW-0808">Transferase</keyword>
<evidence type="ECO:0000256" key="1">
    <source>
        <dbReference type="ARBA" id="ARBA00011900"/>
    </source>
</evidence>
<keyword evidence="4" id="KW-0949">S-adenosyl-L-methionine</keyword>
<dbReference type="GO" id="GO:0003677">
    <property type="term" value="F:DNA binding"/>
    <property type="evidence" value="ECO:0007669"/>
    <property type="project" value="UniProtKB-KW"/>
</dbReference>
<dbReference type="InterPro" id="IPR011639">
    <property type="entry name" value="MethylTrfase_TaqI-like_dom"/>
</dbReference>
<comment type="catalytic activity">
    <reaction evidence="7">
        <text>a 2'-deoxyadenosine in DNA + S-adenosyl-L-methionine = an N(6)-methyl-2'-deoxyadenosine in DNA + S-adenosyl-L-homocysteine + H(+)</text>
        <dbReference type="Rhea" id="RHEA:15197"/>
        <dbReference type="Rhea" id="RHEA-COMP:12418"/>
        <dbReference type="Rhea" id="RHEA-COMP:12419"/>
        <dbReference type="ChEBI" id="CHEBI:15378"/>
        <dbReference type="ChEBI" id="CHEBI:57856"/>
        <dbReference type="ChEBI" id="CHEBI:59789"/>
        <dbReference type="ChEBI" id="CHEBI:90615"/>
        <dbReference type="ChEBI" id="CHEBI:90616"/>
        <dbReference type="EC" id="2.1.1.72"/>
    </reaction>
</comment>
<dbReference type="SUPFAM" id="SSF53335">
    <property type="entry name" value="S-adenosyl-L-methionine-dependent methyltransferases"/>
    <property type="match status" value="1"/>
</dbReference>
<dbReference type="Pfam" id="PF07669">
    <property type="entry name" value="Eco57I"/>
    <property type="match status" value="1"/>
</dbReference>
<feature type="domain" description="Type II methyltransferase M.TaqI-like" evidence="8">
    <location>
        <begin position="139"/>
        <end position="328"/>
    </location>
</feature>
<feature type="non-terminal residue" evidence="10">
    <location>
        <position position="555"/>
    </location>
</feature>
<dbReference type="PRINTS" id="PR00507">
    <property type="entry name" value="N12N6MTFRASE"/>
</dbReference>
<evidence type="ECO:0000256" key="7">
    <source>
        <dbReference type="ARBA" id="ARBA00047942"/>
    </source>
</evidence>
<dbReference type="GO" id="GO:0032259">
    <property type="term" value="P:methylation"/>
    <property type="evidence" value="ECO:0007669"/>
    <property type="project" value="UniProtKB-KW"/>
</dbReference>
<dbReference type="EC" id="2.1.1.72" evidence="1"/>
<dbReference type="InterPro" id="IPR025931">
    <property type="entry name" value="TaqI_C"/>
</dbReference>
<evidence type="ECO:0000259" key="8">
    <source>
        <dbReference type="Pfam" id="PF07669"/>
    </source>
</evidence>
<dbReference type="Pfam" id="PF12950">
    <property type="entry name" value="TaqI_C"/>
    <property type="match status" value="1"/>
</dbReference>
<evidence type="ECO:0000256" key="3">
    <source>
        <dbReference type="ARBA" id="ARBA00022679"/>
    </source>
</evidence>